<accession>A0A3E0GUS1</accession>
<keyword evidence="4" id="KW-1185">Reference proteome</keyword>
<dbReference type="Pfam" id="PF07811">
    <property type="entry name" value="TadE"/>
    <property type="match status" value="1"/>
</dbReference>
<keyword evidence="1" id="KW-0812">Transmembrane</keyword>
<dbReference type="Proteomes" id="UP000256269">
    <property type="component" value="Unassembled WGS sequence"/>
</dbReference>
<reference evidence="3 4" key="1">
    <citation type="submission" date="2018-08" db="EMBL/GenBank/DDBJ databases">
        <title>Genomic Encyclopedia of Archaeal and Bacterial Type Strains, Phase II (KMG-II): from individual species to whole genera.</title>
        <authorList>
            <person name="Goeker M."/>
        </authorList>
    </citation>
    <scope>NUCLEOTIDE SEQUENCE [LARGE SCALE GENOMIC DNA]</scope>
    <source>
        <strain evidence="3 4">DSM 45791</strain>
    </source>
</reference>
<keyword evidence="1" id="KW-0472">Membrane</keyword>
<sequence length="136" mass="14335">MESPVTPLRTWAGDDRGSVAVEVAMWLMPALLAVFGLVQLALWWAAVDTCSAAAQEGLDTGRVVGGSPTAAEHDAATYIARVAALARYPKVSTSGTTDTVMRVTVSADVVLIVPIPGWQWHVERAAVGAREHATNP</sequence>
<dbReference type="OrthoDB" id="4220102at2"/>
<name>A0A3E0GUS1_9PSEU</name>
<feature type="domain" description="TadE-like" evidence="2">
    <location>
        <begin position="17"/>
        <end position="57"/>
    </location>
</feature>
<organism evidence="3 4">
    <name type="scientific">Kutzneria buriramensis</name>
    <dbReference type="NCBI Taxonomy" id="1045776"/>
    <lineage>
        <taxon>Bacteria</taxon>
        <taxon>Bacillati</taxon>
        <taxon>Actinomycetota</taxon>
        <taxon>Actinomycetes</taxon>
        <taxon>Pseudonocardiales</taxon>
        <taxon>Pseudonocardiaceae</taxon>
        <taxon>Kutzneria</taxon>
    </lineage>
</organism>
<keyword evidence="1" id="KW-1133">Transmembrane helix</keyword>
<evidence type="ECO:0000313" key="3">
    <source>
        <dbReference type="EMBL" id="REH28640.1"/>
    </source>
</evidence>
<gene>
    <name evidence="3" type="ORF">BCF44_12682</name>
</gene>
<feature type="transmembrane region" description="Helical" evidence="1">
    <location>
        <begin position="23"/>
        <end position="45"/>
    </location>
</feature>
<dbReference type="AlphaFoldDB" id="A0A3E0GUS1"/>
<evidence type="ECO:0000313" key="4">
    <source>
        <dbReference type="Proteomes" id="UP000256269"/>
    </source>
</evidence>
<evidence type="ECO:0000259" key="2">
    <source>
        <dbReference type="Pfam" id="PF07811"/>
    </source>
</evidence>
<protein>
    <submittedName>
        <fullName evidence="3">TadE-like protein</fullName>
    </submittedName>
</protein>
<dbReference type="InterPro" id="IPR012495">
    <property type="entry name" value="TadE-like_dom"/>
</dbReference>
<proteinExistence type="predicted"/>
<evidence type="ECO:0000256" key="1">
    <source>
        <dbReference type="SAM" id="Phobius"/>
    </source>
</evidence>
<dbReference type="EMBL" id="QUNO01000026">
    <property type="protein sequence ID" value="REH28640.1"/>
    <property type="molecule type" value="Genomic_DNA"/>
</dbReference>
<comment type="caution">
    <text evidence="3">The sequence shown here is derived from an EMBL/GenBank/DDBJ whole genome shotgun (WGS) entry which is preliminary data.</text>
</comment>